<evidence type="ECO:0000256" key="2">
    <source>
        <dbReference type="SAM" id="SignalP"/>
    </source>
</evidence>
<accession>A0AAU9D431</accession>
<dbReference type="InterPro" id="IPR000866">
    <property type="entry name" value="AhpC/TSA"/>
</dbReference>
<dbReference type="SUPFAM" id="SSF52833">
    <property type="entry name" value="Thioredoxin-like"/>
    <property type="match status" value="1"/>
</dbReference>
<keyword evidence="5" id="KW-1185">Reference proteome</keyword>
<feature type="domain" description="Thioredoxin" evidence="3">
    <location>
        <begin position="25"/>
        <end position="170"/>
    </location>
</feature>
<organism evidence="4 5">
    <name type="scientific">Fulvitalea axinellae</name>
    <dbReference type="NCBI Taxonomy" id="1182444"/>
    <lineage>
        <taxon>Bacteria</taxon>
        <taxon>Pseudomonadati</taxon>
        <taxon>Bacteroidota</taxon>
        <taxon>Cytophagia</taxon>
        <taxon>Cytophagales</taxon>
        <taxon>Persicobacteraceae</taxon>
        <taxon>Fulvitalea</taxon>
    </lineage>
</organism>
<dbReference type="InterPro" id="IPR017937">
    <property type="entry name" value="Thioredoxin_CS"/>
</dbReference>
<dbReference type="PANTHER" id="PTHR42852">
    <property type="entry name" value="THIOL:DISULFIDE INTERCHANGE PROTEIN DSBE"/>
    <property type="match status" value="1"/>
</dbReference>
<dbReference type="InterPro" id="IPR013766">
    <property type="entry name" value="Thioredoxin_domain"/>
</dbReference>
<gene>
    <name evidence="4" type="ORF">FUAX_31350</name>
</gene>
<dbReference type="CDD" id="cd02966">
    <property type="entry name" value="TlpA_like_family"/>
    <property type="match status" value="1"/>
</dbReference>
<keyword evidence="1" id="KW-0676">Redox-active center</keyword>
<dbReference type="InterPro" id="IPR050553">
    <property type="entry name" value="Thioredoxin_ResA/DsbE_sf"/>
</dbReference>
<dbReference type="PANTHER" id="PTHR42852:SF17">
    <property type="entry name" value="THIOREDOXIN-LIKE PROTEIN HI_1115"/>
    <property type="match status" value="1"/>
</dbReference>
<dbReference type="RefSeq" id="WP_338392241.1">
    <property type="nucleotide sequence ID" value="NZ_AP025314.1"/>
</dbReference>
<feature type="signal peptide" evidence="2">
    <location>
        <begin position="1"/>
        <end position="23"/>
    </location>
</feature>
<sequence length="170" mass="19176">MRKTIYALAITLFVLANSQNTYAQSIGLKTLPKLTFKNLDNKKVDLDQSIKENQLTVVSFWATWCGPCLQELSAVSDLYEDWKEDYGVEFLAVSTDNSRNLTKVKAMANGKDWPFPVLTDPEGTAQSKLNFPAVPFMLIVNQKGEVLYKHNGYAPGFEEELEEKIKSFAL</sequence>
<dbReference type="EMBL" id="AP025314">
    <property type="protein sequence ID" value="BDD10703.1"/>
    <property type="molecule type" value="Genomic_DNA"/>
</dbReference>
<dbReference type="KEGG" id="fax:FUAX_31350"/>
<name>A0AAU9D431_9BACT</name>
<dbReference type="GO" id="GO:0016209">
    <property type="term" value="F:antioxidant activity"/>
    <property type="evidence" value="ECO:0007669"/>
    <property type="project" value="InterPro"/>
</dbReference>
<dbReference type="AlphaFoldDB" id="A0AAU9D431"/>
<reference evidence="4 5" key="1">
    <citation type="submission" date="2021-12" db="EMBL/GenBank/DDBJ databases">
        <title>Genome sequencing of bacteria with rrn-lacking chromosome and rrn-plasmid.</title>
        <authorList>
            <person name="Anda M."/>
            <person name="Iwasaki W."/>
        </authorList>
    </citation>
    <scope>NUCLEOTIDE SEQUENCE [LARGE SCALE GENOMIC DNA]</scope>
    <source>
        <strain evidence="4 5">DSM 100852</strain>
    </source>
</reference>
<evidence type="ECO:0000256" key="1">
    <source>
        <dbReference type="ARBA" id="ARBA00023284"/>
    </source>
</evidence>
<protein>
    <recommendedName>
        <fullName evidence="3">Thioredoxin domain-containing protein</fullName>
    </recommendedName>
</protein>
<evidence type="ECO:0000313" key="5">
    <source>
        <dbReference type="Proteomes" id="UP001348817"/>
    </source>
</evidence>
<evidence type="ECO:0000313" key="4">
    <source>
        <dbReference type="EMBL" id="BDD10703.1"/>
    </source>
</evidence>
<dbReference type="Gene3D" id="3.40.30.10">
    <property type="entry name" value="Glutaredoxin"/>
    <property type="match status" value="1"/>
</dbReference>
<dbReference type="Proteomes" id="UP001348817">
    <property type="component" value="Chromosome"/>
</dbReference>
<proteinExistence type="predicted"/>
<feature type="chain" id="PRO_5043560688" description="Thioredoxin domain-containing protein" evidence="2">
    <location>
        <begin position="24"/>
        <end position="170"/>
    </location>
</feature>
<dbReference type="Pfam" id="PF00578">
    <property type="entry name" value="AhpC-TSA"/>
    <property type="match status" value="1"/>
</dbReference>
<evidence type="ECO:0000259" key="3">
    <source>
        <dbReference type="PROSITE" id="PS51352"/>
    </source>
</evidence>
<dbReference type="PROSITE" id="PS00194">
    <property type="entry name" value="THIOREDOXIN_1"/>
    <property type="match status" value="1"/>
</dbReference>
<dbReference type="GO" id="GO:0016491">
    <property type="term" value="F:oxidoreductase activity"/>
    <property type="evidence" value="ECO:0007669"/>
    <property type="project" value="InterPro"/>
</dbReference>
<keyword evidence="2" id="KW-0732">Signal</keyword>
<dbReference type="PROSITE" id="PS51352">
    <property type="entry name" value="THIOREDOXIN_2"/>
    <property type="match status" value="1"/>
</dbReference>
<dbReference type="InterPro" id="IPR036249">
    <property type="entry name" value="Thioredoxin-like_sf"/>
</dbReference>